<proteinExistence type="predicted"/>
<dbReference type="Proteomes" id="UP001196843">
    <property type="component" value="Unassembled WGS sequence"/>
</dbReference>
<feature type="domain" description="General stress protein FMN-binding split barrel" evidence="1">
    <location>
        <begin position="12"/>
        <end position="136"/>
    </location>
</feature>
<sequence>MAHTTEDLTGLDAIARLKELVEELDVAMMTTRDAEGNLTAHPVSTKEMDGSGDLWLVSSSAGAGGSGPFDVGLSYLDREGRRFASVAGRAEIVDDENKAAELATDDLAERLGADASEVTLVRVTPTECEFWEPADGGRTASTQVAGMRHGRVSC</sequence>
<keyword evidence="3" id="KW-1185">Reference proteome</keyword>
<evidence type="ECO:0000313" key="2">
    <source>
        <dbReference type="EMBL" id="MBW9094997.1"/>
    </source>
</evidence>
<dbReference type="Pfam" id="PF16242">
    <property type="entry name" value="Pyrid_ox_like"/>
    <property type="match status" value="1"/>
</dbReference>
<dbReference type="SUPFAM" id="SSF50475">
    <property type="entry name" value="FMN-binding split barrel"/>
    <property type="match status" value="1"/>
</dbReference>
<name>A0ABS7HPV5_9MICO</name>
<dbReference type="EMBL" id="JAEUAW010000012">
    <property type="protein sequence ID" value="MBW9094997.1"/>
    <property type="molecule type" value="Genomic_DNA"/>
</dbReference>
<reference evidence="2 3" key="1">
    <citation type="journal article" date="2021" name="MBio">
        <title>Poor Competitiveness of Bradyrhizobium in Pigeon Pea Root Colonization in Indian Soils.</title>
        <authorList>
            <person name="Chalasani D."/>
            <person name="Basu A."/>
            <person name="Pullabhotla S.V.S.R.N."/>
            <person name="Jorrin B."/>
            <person name="Neal A.L."/>
            <person name="Poole P.S."/>
            <person name="Podile A.R."/>
            <person name="Tkacz A."/>
        </authorList>
    </citation>
    <scope>NUCLEOTIDE SEQUENCE [LARGE SCALE GENOMIC DNA]</scope>
    <source>
        <strain evidence="2 3">HU14</strain>
    </source>
</reference>
<dbReference type="InterPro" id="IPR038725">
    <property type="entry name" value="YdaG_split_barrel_FMN-bd"/>
</dbReference>
<dbReference type="RefSeq" id="WP_220301703.1">
    <property type="nucleotide sequence ID" value="NZ_JAEUAW010000012.1"/>
</dbReference>
<accession>A0ABS7HPV5</accession>
<protein>
    <submittedName>
        <fullName evidence="2">Pyridoxamine 5'-phosphate oxidase family protein</fullName>
    </submittedName>
</protein>
<comment type="caution">
    <text evidence="2">The sequence shown here is derived from an EMBL/GenBank/DDBJ whole genome shotgun (WGS) entry which is preliminary data.</text>
</comment>
<organism evidence="2 3">
    <name type="scientific">Microbacterium jejuense</name>
    <dbReference type="NCBI Taxonomy" id="1263637"/>
    <lineage>
        <taxon>Bacteria</taxon>
        <taxon>Bacillati</taxon>
        <taxon>Actinomycetota</taxon>
        <taxon>Actinomycetes</taxon>
        <taxon>Micrococcales</taxon>
        <taxon>Microbacteriaceae</taxon>
        <taxon>Microbacterium</taxon>
    </lineage>
</organism>
<dbReference type="InterPro" id="IPR012349">
    <property type="entry name" value="Split_barrel_FMN-bd"/>
</dbReference>
<dbReference type="Gene3D" id="2.30.110.10">
    <property type="entry name" value="Electron Transport, Fmn-binding Protein, Chain A"/>
    <property type="match status" value="1"/>
</dbReference>
<evidence type="ECO:0000313" key="3">
    <source>
        <dbReference type="Proteomes" id="UP001196843"/>
    </source>
</evidence>
<gene>
    <name evidence="2" type="ORF">JNB62_15015</name>
</gene>
<evidence type="ECO:0000259" key="1">
    <source>
        <dbReference type="Pfam" id="PF16242"/>
    </source>
</evidence>